<dbReference type="PANTHER" id="PTHR11923">
    <property type="entry name" value="SCAVENGER RECEPTOR CLASS B TYPE-1 SR-B1"/>
    <property type="match status" value="1"/>
</dbReference>
<name>B7P9A7_IXOSC</name>
<dbReference type="PaxDb" id="6945-B7P9A7"/>
<keyword evidence="9" id="KW-0675">Receptor</keyword>
<gene>
    <name evidence="13" type="ORF">IscW_ISCW003296</name>
</gene>
<evidence type="ECO:0000256" key="10">
    <source>
        <dbReference type="ARBA" id="ARBA00023180"/>
    </source>
</evidence>
<dbReference type="VEuPathDB" id="VectorBase:ISCP_030221"/>
<dbReference type="VEuPathDB" id="VectorBase:ISCW003296"/>
<evidence type="ECO:0000256" key="5">
    <source>
        <dbReference type="ARBA" id="ARBA00022692"/>
    </source>
</evidence>
<dbReference type="PANTHER" id="PTHR11923:SF110">
    <property type="entry name" value="SCAVENGER RECEPTOR CLASS B MEMBER 1"/>
    <property type="match status" value="1"/>
</dbReference>
<organism>
    <name type="scientific">Ixodes scapularis</name>
    <name type="common">Black-legged tick</name>
    <name type="synonym">Deer tick</name>
    <dbReference type="NCBI Taxonomy" id="6945"/>
    <lineage>
        <taxon>Eukaryota</taxon>
        <taxon>Metazoa</taxon>
        <taxon>Ecdysozoa</taxon>
        <taxon>Arthropoda</taxon>
        <taxon>Chelicerata</taxon>
        <taxon>Arachnida</taxon>
        <taxon>Acari</taxon>
        <taxon>Parasitiformes</taxon>
        <taxon>Ixodida</taxon>
        <taxon>Ixodoidea</taxon>
        <taxon>Ixodidae</taxon>
        <taxon>Ixodinae</taxon>
        <taxon>Ixodes</taxon>
    </lineage>
</organism>
<sequence length="60" mass="7103">MAPVCLLQNLILEPGNEVYAHWQEVPIPIYIKYYFFNVTNPNEVLEQTEKPRLEELGLRE</sequence>
<dbReference type="Pfam" id="PF01130">
    <property type="entry name" value="CD36"/>
    <property type="match status" value="1"/>
</dbReference>
<comment type="subcellular location">
    <subcellularLocation>
        <location evidence="2">Cell membrane</location>
        <topology evidence="2">Multi-pass membrane protein</topology>
    </subcellularLocation>
    <subcellularLocation>
        <location evidence="1">Membrane</location>
        <location evidence="1">Caveola</location>
        <topology evidence="1">Multi-pass membrane protein</topology>
    </subcellularLocation>
</comment>
<evidence type="ECO:0000256" key="6">
    <source>
        <dbReference type="ARBA" id="ARBA00022989"/>
    </source>
</evidence>
<evidence type="ECO:0000256" key="9">
    <source>
        <dbReference type="ARBA" id="ARBA00023170"/>
    </source>
</evidence>
<proteinExistence type="inferred from homology"/>
<evidence type="ECO:0000256" key="1">
    <source>
        <dbReference type="ARBA" id="ARBA00004189"/>
    </source>
</evidence>
<dbReference type="HOGENOM" id="CLU_2944232_0_0_1"/>
<dbReference type="GO" id="GO:0005901">
    <property type="term" value="C:caveola"/>
    <property type="evidence" value="ECO:0007669"/>
    <property type="project" value="UniProtKB-SubCell"/>
</dbReference>
<evidence type="ECO:0000256" key="2">
    <source>
        <dbReference type="ARBA" id="ARBA00004651"/>
    </source>
</evidence>
<protein>
    <recommendedName>
        <fullName evidence="11">Scavenger receptor class B member 1</fullName>
    </recommendedName>
    <alternativeName>
        <fullName evidence="12">SR-BI</fullName>
    </alternativeName>
</protein>
<evidence type="ECO:0000256" key="12">
    <source>
        <dbReference type="ARBA" id="ARBA00042244"/>
    </source>
</evidence>
<dbReference type="OrthoDB" id="514335at2759"/>
<keyword evidence="5" id="KW-0812">Transmembrane</keyword>
<keyword evidence="6" id="KW-1133">Transmembrane helix</keyword>
<evidence type="ECO:0000313" key="13">
    <source>
        <dbReference type="EMBL" id="EEC03179.1"/>
    </source>
</evidence>
<dbReference type="InParanoid" id="B7P9A7"/>
<dbReference type="EMBL" id="DS662053">
    <property type="protein sequence ID" value="EEC03179.1"/>
    <property type="molecule type" value="Genomic_DNA"/>
</dbReference>
<dbReference type="VEuPathDB" id="VectorBase:ISCI003296"/>
<dbReference type="EnsemblMetazoa" id="ISCW003296-RA">
    <property type="protein sequence ID" value="ISCW003296-PA"/>
    <property type="gene ID" value="ISCW003296"/>
</dbReference>
<comment type="similarity">
    <text evidence="3">Belongs to the CD36 family.</text>
</comment>
<evidence type="ECO:0000313" key="15">
    <source>
        <dbReference type="Proteomes" id="UP000001555"/>
    </source>
</evidence>
<keyword evidence="10" id="KW-0325">Glycoprotein</keyword>
<evidence type="ECO:0000256" key="4">
    <source>
        <dbReference type="ARBA" id="ARBA00022475"/>
    </source>
</evidence>
<evidence type="ECO:0000313" key="14">
    <source>
        <dbReference type="EnsemblMetazoa" id="ISCW003296-PA"/>
    </source>
</evidence>
<dbReference type="Proteomes" id="UP000001555">
    <property type="component" value="Unassembled WGS sequence"/>
</dbReference>
<keyword evidence="8" id="KW-1015">Disulfide bond</keyword>
<dbReference type="EMBL" id="ABJB010970307">
    <property type="status" value="NOT_ANNOTATED_CDS"/>
    <property type="molecule type" value="Genomic_DNA"/>
</dbReference>
<dbReference type="InterPro" id="IPR002159">
    <property type="entry name" value="CD36_fam"/>
</dbReference>
<dbReference type="AlphaFoldDB" id="B7P9A7"/>
<evidence type="ECO:0000256" key="7">
    <source>
        <dbReference type="ARBA" id="ARBA00023136"/>
    </source>
</evidence>
<reference evidence="13 15" key="1">
    <citation type="submission" date="2008-03" db="EMBL/GenBank/DDBJ databases">
        <title>Annotation of Ixodes scapularis.</title>
        <authorList>
            <consortium name="Ixodes scapularis Genome Project Consortium"/>
            <person name="Caler E."/>
            <person name="Hannick L.I."/>
            <person name="Bidwell S."/>
            <person name="Joardar V."/>
            <person name="Thiagarajan M."/>
            <person name="Amedeo P."/>
            <person name="Galinsky K.J."/>
            <person name="Schobel S."/>
            <person name="Inman J."/>
            <person name="Hostetler J."/>
            <person name="Miller J."/>
            <person name="Hammond M."/>
            <person name="Megy K."/>
            <person name="Lawson D."/>
            <person name="Kodira C."/>
            <person name="Sutton G."/>
            <person name="Meyer J."/>
            <person name="Hill C.A."/>
            <person name="Birren B."/>
            <person name="Nene V."/>
            <person name="Collins F."/>
            <person name="Alarcon-Chaidez F."/>
            <person name="Wikel S."/>
            <person name="Strausberg R."/>
        </authorList>
    </citation>
    <scope>NUCLEOTIDE SEQUENCE [LARGE SCALE GENOMIC DNA]</scope>
    <source>
        <strain evidence="15">Wikel</strain>
        <strain evidence="13">Wikel colony</strain>
    </source>
</reference>
<evidence type="ECO:0000256" key="11">
    <source>
        <dbReference type="ARBA" id="ARBA00040821"/>
    </source>
</evidence>
<evidence type="ECO:0000256" key="3">
    <source>
        <dbReference type="ARBA" id="ARBA00010532"/>
    </source>
</evidence>
<accession>B7P9A7</accession>
<evidence type="ECO:0000256" key="8">
    <source>
        <dbReference type="ARBA" id="ARBA00023157"/>
    </source>
</evidence>
<reference evidence="14" key="2">
    <citation type="submission" date="2020-05" db="UniProtKB">
        <authorList>
            <consortium name="EnsemblMetazoa"/>
        </authorList>
    </citation>
    <scope>IDENTIFICATION</scope>
    <source>
        <strain evidence="14">wikel</strain>
    </source>
</reference>
<dbReference type="PRINTS" id="PR01609">
    <property type="entry name" value="CD36FAMILY"/>
</dbReference>
<keyword evidence="7" id="KW-0472">Membrane</keyword>
<keyword evidence="4" id="KW-1003">Cell membrane</keyword>
<keyword evidence="15" id="KW-1185">Reference proteome</keyword>